<evidence type="ECO:0000256" key="4">
    <source>
        <dbReference type="ARBA" id="ARBA00023159"/>
    </source>
</evidence>
<evidence type="ECO:0000256" key="6">
    <source>
        <dbReference type="ARBA" id="ARBA00023242"/>
    </source>
</evidence>
<organism evidence="9 10">
    <name type="scientific">Strongylocentrotus purpuratus</name>
    <name type="common">Purple sea urchin</name>
    <dbReference type="NCBI Taxonomy" id="7668"/>
    <lineage>
        <taxon>Eukaryota</taxon>
        <taxon>Metazoa</taxon>
        <taxon>Echinodermata</taxon>
        <taxon>Eleutherozoa</taxon>
        <taxon>Echinozoa</taxon>
        <taxon>Echinoidea</taxon>
        <taxon>Euechinoidea</taxon>
        <taxon>Echinacea</taxon>
        <taxon>Camarodonta</taxon>
        <taxon>Echinidea</taxon>
        <taxon>Strongylocentrotidae</taxon>
        <taxon>Strongylocentrotus</taxon>
    </lineage>
</organism>
<dbReference type="FunCoup" id="A0A7M7PJU7">
    <property type="interactions" value="1595"/>
</dbReference>
<dbReference type="GO" id="GO:0006357">
    <property type="term" value="P:regulation of transcription by RNA polymerase II"/>
    <property type="evidence" value="ECO:0000318"/>
    <property type="project" value="GO_Central"/>
</dbReference>
<keyword evidence="4 7" id="KW-0010">Activator</keyword>
<feature type="region of interest" description="Disordered" evidence="8">
    <location>
        <begin position="213"/>
        <end position="237"/>
    </location>
</feature>
<dbReference type="GO" id="GO:0000978">
    <property type="term" value="F:RNA polymerase II cis-regulatory region sequence-specific DNA binding"/>
    <property type="evidence" value="ECO:0000318"/>
    <property type="project" value="GO_Central"/>
</dbReference>
<name>A0A7M7PJU7_STRPU</name>
<sequence length="237" mass="26520">MQNQDKVLDNSLDYILSRVNDLKKALTDLLMKLEHHHETLNWPSVLNSFALLSGQINTLNRHLKSDKTPVLKNLIILPLKLSQDRDEELEKVTEGRVASFNHDVVPNYLRTKPEPESEEREQVLAKDAAQLSPEVAKKQIDNLNRLSTHLLSMLASQRETWDPDSSKLNITTSSPSDTNMLVGAVNMGRGFKRGMVQQPMSNMGAQMARQGDQHAPVGKIPSGIRTNIKSGGGHFNR</sequence>
<protein>
    <recommendedName>
        <fullName evidence="7">Mediator of RNA polymerase II transcription subunit 8</fullName>
    </recommendedName>
    <alternativeName>
        <fullName evidence="7">Mediator complex subunit 8</fullName>
    </alternativeName>
</protein>
<evidence type="ECO:0000256" key="5">
    <source>
        <dbReference type="ARBA" id="ARBA00023163"/>
    </source>
</evidence>
<dbReference type="AlphaFoldDB" id="A0A7M7PJU7"/>
<dbReference type="Proteomes" id="UP000007110">
    <property type="component" value="Unassembled WGS sequence"/>
</dbReference>
<keyword evidence="3 7" id="KW-0805">Transcription regulation</keyword>
<comment type="function">
    <text evidence="7">Component of the Mediator complex, a coactivator involved in the regulated transcription of nearly all RNA polymerase II-dependent genes. Mediator functions as a bridge to convey information from gene-specific regulatory proteins to the basal RNA polymerase II transcription machinery. Mediator is recruited to promoters by direct interactions with regulatory proteins and serves as a scaffold for the assembly of a functional preinitiation complex with RNA polymerase II and the general transcription factors.</text>
</comment>
<dbReference type="GO" id="GO:0070847">
    <property type="term" value="C:core mediator complex"/>
    <property type="evidence" value="ECO:0000318"/>
    <property type="project" value="GO_Central"/>
</dbReference>
<dbReference type="GO" id="GO:0003712">
    <property type="term" value="F:transcription coregulator activity"/>
    <property type="evidence" value="ECO:0000318"/>
    <property type="project" value="GO_Central"/>
</dbReference>
<dbReference type="InterPro" id="IPR019364">
    <property type="entry name" value="Mediatior_Med8_fun/met"/>
</dbReference>
<evidence type="ECO:0000256" key="7">
    <source>
        <dbReference type="RuleBase" id="RU364144"/>
    </source>
</evidence>
<comment type="similarity">
    <text evidence="2 7">Belongs to the Mediator complex subunit 8 family.</text>
</comment>
<comment type="subcellular location">
    <subcellularLocation>
        <location evidence="1 7">Nucleus</location>
    </subcellularLocation>
</comment>
<evidence type="ECO:0000256" key="8">
    <source>
        <dbReference type="SAM" id="MobiDB-lite"/>
    </source>
</evidence>
<keyword evidence="6 7" id="KW-0539">Nucleus</keyword>
<evidence type="ECO:0000313" key="10">
    <source>
        <dbReference type="Proteomes" id="UP000007110"/>
    </source>
</evidence>
<dbReference type="InParanoid" id="A0A7M7PJU7"/>
<comment type="subunit">
    <text evidence="7">Component of the Mediator complex.</text>
</comment>
<proteinExistence type="inferred from homology"/>
<keyword evidence="10" id="KW-1185">Reference proteome</keyword>
<dbReference type="GO" id="GO:0016592">
    <property type="term" value="C:mediator complex"/>
    <property type="evidence" value="ECO:0000318"/>
    <property type="project" value="GO_Central"/>
</dbReference>
<evidence type="ECO:0000256" key="3">
    <source>
        <dbReference type="ARBA" id="ARBA00023015"/>
    </source>
</evidence>
<dbReference type="OMA" id="FKLEHEY"/>
<dbReference type="Gene3D" id="1.20.58.1710">
    <property type="match status" value="1"/>
</dbReference>
<keyword evidence="5 7" id="KW-0804">Transcription</keyword>
<dbReference type="Pfam" id="PF10232">
    <property type="entry name" value="Med8"/>
    <property type="match status" value="1"/>
</dbReference>
<dbReference type="PANTHER" id="PTHR13074:SF9">
    <property type="entry name" value="MEDIATOR OF RNA POLYMERASE II TRANSCRIPTION SUBUNIT 8"/>
    <property type="match status" value="1"/>
</dbReference>
<dbReference type="EnsemblMetazoa" id="XM_030996451">
    <property type="protein sequence ID" value="XP_030852311"/>
    <property type="gene ID" value="LOC582296"/>
</dbReference>
<evidence type="ECO:0000313" key="9">
    <source>
        <dbReference type="EnsemblMetazoa" id="XP_030852311"/>
    </source>
</evidence>
<evidence type="ECO:0000256" key="2">
    <source>
        <dbReference type="ARBA" id="ARBA00005716"/>
    </source>
</evidence>
<reference evidence="9" key="2">
    <citation type="submission" date="2021-01" db="UniProtKB">
        <authorList>
            <consortium name="EnsemblMetazoa"/>
        </authorList>
    </citation>
    <scope>IDENTIFICATION</scope>
</reference>
<accession>A0A7M7PJU7</accession>
<reference evidence="10" key="1">
    <citation type="submission" date="2015-02" db="EMBL/GenBank/DDBJ databases">
        <title>Genome sequencing for Strongylocentrotus purpuratus.</title>
        <authorList>
            <person name="Murali S."/>
            <person name="Liu Y."/>
            <person name="Vee V."/>
            <person name="English A."/>
            <person name="Wang M."/>
            <person name="Skinner E."/>
            <person name="Han Y."/>
            <person name="Muzny D.M."/>
            <person name="Worley K.C."/>
            <person name="Gibbs R.A."/>
        </authorList>
    </citation>
    <scope>NUCLEOTIDE SEQUENCE</scope>
</reference>
<dbReference type="PANTHER" id="PTHR13074">
    <property type="entry name" value="MEDIATOR OF RNA POLYMERASE II TRANSCRIPTION SUBUNIT 8"/>
    <property type="match status" value="1"/>
</dbReference>
<gene>
    <name evidence="7" type="primary">MED8</name>
</gene>
<evidence type="ECO:0000256" key="1">
    <source>
        <dbReference type="ARBA" id="ARBA00004123"/>
    </source>
</evidence>
<dbReference type="OrthoDB" id="150687at2759"/>